<evidence type="ECO:0000256" key="1">
    <source>
        <dbReference type="SAM" id="Phobius"/>
    </source>
</evidence>
<protein>
    <submittedName>
        <fullName evidence="2">Uncharacterized protein</fullName>
    </submittedName>
</protein>
<keyword evidence="1" id="KW-0812">Transmembrane</keyword>
<dbReference type="EMBL" id="BONI01000067">
    <property type="protein sequence ID" value="GIG09531.1"/>
    <property type="molecule type" value="Genomic_DNA"/>
</dbReference>
<gene>
    <name evidence="2" type="ORF">Cco03nite_62310</name>
</gene>
<evidence type="ECO:0000313" key="2">
    <source>
        <dbReference type="EMBL" id="GIG09531.1"/>
    </source>
</evidence>
<sequence length="245" mass="26942">MITVWQRTDFRGGGMPRAPLESRAVTELIPPHLSSPVPRPDRVYRCQNCGRSPAAPVSFRAHRGLILVMRFFKESGIFCRTCGLAVFRTMTSRTLVQGWWGWWSFVITPAILLYNLFDRAKLNKLTEPVPAPGGMLGAPWDPGKPLHRRATIAGLLVPLTVVGAFGYGIVSSGTAASKVGRCVVSAGRDETEFVDCAEPNEGMVTRVVDRTDLCPSGTIDIVEGYTYQRGRVTDTYFYCIGPDLS</sequence>
<reference evidence="2 3" key="1">
    <citation type="submission" date="2021-01" db="EMBL/GenBank/DDBJ databases">
        <title>Whole genome shotgun sequence of Catellatospora coxensis NBRC 107359.</title>
        <authorList>
            <person name="Komaki H."/>
            <person name="Tamura T."/>
        </authorList>
    </citation>
    <scope>NUCLEOTIDE SEQUENCE [LARGE SCALE GENOMIC DNA]</scope>
    <source>
        <strain evidence="2 3">NBRC 107359</strain>
    </source>
</reference>
<evidence type="ECO:0000313" key="3">
    <source>
        <dbReference type="Proteomes" id="UP000630887"/>
    </source>
</evidence>
<keyword evidence="3" id="KW-1185">Reference proteome</keyword>
<feature type="transmembrane region" description="Helical" evidence="1">
    <location>
        <begin position="150"/>
        <end position="170"/>
    </location>
</feature>
<keyword evidence="1" id="KW-0472">Membrane</keyword>
<keyword evidence="1" id="KW-1133">Transmembrane helix</keyword>
<feature type="transmembrane region" description="Helical" evidence="1">
    <location>
        <begin position="99"/>
        <end position="117"/>
    </location>
</feature>
<comment type="caution">
    <text evidence="2">The sequence shown here is derived from an EMBL/GenBank/DDBJ whole genome shotgun (WGS) entry which is preliminary data.</text>
</comment>
<proteinExistence type="predicted"/>
<dbReference type="AlphaFoldDB" id="A0A8J3L6S6"/>
<dbReference type="Proteomes" id="UP000630887">
    <property type="component" value="Unassembled WGS sequence"/>
</dbReference>
<accession>A0A8J3L6S6</accession>
<name>A0A8J3L6S6_9ACTN</name>
<organism evidence="2 3">
    <name type="scientific">Catellatospora coxensis</name>
    <dbReference type="NCBI Taxonomy" id="310354"/>
    <lineage>
        <taxon>Bacteria</taxon>
        <taxon>Bacillati</taxon>
        <taxon>Actinomycetota</taxon>
        <taxon>Actinomycetes</taxon>
        <taxon>Micromonosporales</taxon>
        <taxon>Micromonosporaceae</taxon>
        <taxon>Catellatospora</taxon>
    </lineage>
</organism>